<dbReference type="Gene3D" id="1.10.10.10">
    <property type="entry name" value="Winged helix-like DNA-binding domain superfamily/Winged helix DNA-binding domain"/>
    <property type="match status" value="1"/>
</dbReference>
<dbReference type="PROSITE" id="PS50995">
    <property type="entry name" value="HTH_MARR_2"/>
    <property type="match status" value="1"/>
</dbReference>
<dbReference type="PANTHER" id="PTHR33164">
    <property type="entry name" value="TRANSCRIPTIONAL REGULATOR, MARR FAMILY"/>
    <property type="match status" value="1"/>
</dbReference>
<evidence type="ECO:0000259" key="1">
    <source>
        <dbReference type="PROSITE" id="PS50995"/>
    </source>
</evidence>
<accession>H0E037</accession>
<comment type="caution">
    <text evidence="2">The sequence shown here is derived from an EMBL/GenBank/DDBJ whole genome shotgun (WGS) entry which is preliminary data.</text>
</comment>
<keyword evidence="3" id="KW-1185">Reference proteome</keyword>
<dbReference type="AlphaFoldDB" id="H0E037"/>
<dbReference type="InterPro" id="IPR039422">
    <property type="entry name" value="MarR/SlyA-like"/>
</dbReference>
<sequence>MPTEGDLGPQLSVRLTYLLKRAQLGLDGLHEELLGPLGVNHRELAVLLLLDAREPESQQQVAGRLGVDRTTMVALIDGLEGKGLVARRPDAADRRRNVIALTGAGRKTLRRATRASDEAEGRLLDGLDEVEAAQLRALLGRIARPGEQR</sequence>
<dbReference type="SUPFAM" id="SSF46785">
    <property type="entry name" value="Winged helix' DNA-binding domain"/>
    <property type="match status" value="1"/>
</dbReference>
<gene>
    <name evidence="2" type="ORF">PAI11_01420</name>
</gene>
<dbReference type="PATRIC" id="fig|1097667.3.peg.142"/>
<dbReference type="RefSeq" id="WP_007569798.1">
    <property type="nucleotide sequence ID" value="NZ_AGUD01000004.1"/>
</dbReference>
<dbReference type="SMART" id="SM00347">
    <property type="entry name" value="HTH_MARR"/>
    <property type="match status" value="1"/>
</dbReference>
<dbReference type="OrthoDB" id="4463574at2"/>
<dbReference type="Pfam" id="PF01047">
    <property type="entry name" value="MarR"/>
    <property type="match status" value="1"/>
</dbReference>
<evidence type="ECO:0000313" key="2">
    <source>
        <dbReference type="EMBL" id="EHN12996.1"/>
    </source>
</evidence>
<dbReference type="InterPro" id="IPR036388">
    <property type="entry name" value="WH-like_DNA-bd_sf"/>
</dbReference>
<dbReference type="GO" id="GO:0006950">
    <property type="term" value="P:response to stress"/>
    <property type="evidence" value="ECO:0007669"/>
    <property type="project" value="TreeGrafter"/>
</dbReference>
<reference evidence="2 3" key="1">
    <citation type="journal article" date="2013" name="Biodegradation">
        <title>Quantitative proteomic analysis of ibuprofen-degrading Patulibacter sp. strain I11.</title>
        <authorList>
            <person name="Almeida B."/>
            <person name="Kjeldal H."/>
            <person name="Lolas I."/>
            <person name="Knudsen A.D."/>
            <person name="Carvalho G."/>
            <person name="Nielsen K.L."/>
            <person name="Barreto Crespo M.T."/>
            <person name="Stensballe A."/>
            <person name="Nielsen J.L."/>
        </authorList>
    </citation>
    <scope>NUCLEOTIDE SEQUENCE [LARGE SCALE GENOMIC DNA]</scope>
    <source>
        <strain evidence="2 3">I11</strain>
    </source>
</reference>
<dbReference type="PRINTS" id="PR00598">
    <property type="entry name" value="HTHMARR"/>
</dbReference>
<dbReference type="InterPro" id="IPR000835">
    <property type="entry name" value="HTH_MarR-typ"/>
</dbReference>
<name>H0E037_9ACTN</name>
<evidence type="ECO:0000313" key="3">
    <source>
        <dbReference type="Proteomes" id="UP000005143"/>
    </source>
</evidence>
<proteinExistence type="predicted"/>
<dbReference type="EMBL" id="AGUD01000004">
    <property type="protein sequence ID" value="EHN12996.1"/>
    <property type="molecule type" value="Genomic_DNA"/>
</dbReference>
<organism evidence="2 3">
    <name type="scientific">Patulibacter medicamentivorans</name>
    <dbReference type="NCBI Taxonomy" id="1097667"/>
    <lineage>
        <taxon>Bacteria</taxon>
        <taxon>Bacillati</taxon>
        <taxon>Actinomycetota</taxon>
        <taxon>Thermoleophilia</taxon>
        <taxon>Solirubrobacterales</taxon>
        <taxon>Patulibacteraceae</taxon>
        <taxon>Patulibacter</taxon>
    </lineage>
</organism>
<dbReference type="GO" id="GO:0003700">
    <property type="term" value="F:DNA-binding transcription factor activity"/>
    <property type="evidence" value="ECO:0007669"/>
    <property type="project" value="InterPro"/>
</dbReference>
<dbReference type="PANTHER" id="PTHR33164:SF99">
    <property type="entry name" value="MARR FAMILY REGULATORY PROTEIN"/>
    <property type="match status" value="1"/>
</dbReference>
<dbReference type="Proteomes" id="UP000005143">
    <property type="component" value="Unassembled WGS sequence"/>
</dbReference>
<feature type="domain" description="HTH marR-type" evidence="1">
    <location>
        <begin position="12"/>
        <end position="144"/>
    </location>
</feature>
<protein>
    <submittedName>
        <fullName evidence="2">Transcriptional regulator MarR family</fullName>
    </submittedName>
</protein>
<dbReference type="InterPro" id="IPR036390">
    <property type="entry name" value="WH_DNA-bd_sf"/>
</dbReference>